<protein>
    <submittedName>
        <fullName evidence="4">Layilin</fullName>
    </submittedName>
</protein>
<dbReference type="Gene3D" id="3.10.100.10">
    <property type="entry name" value="Mannose-Binding Protein A, subunit A"/>
    <property type="match status" value="1"/>
</dbReference>
<dbReference type="EMBL" id="LNIX01000005">
    <property type="protein sequence ID" value="OXA53909.1"/>
    <property type="molecule type" value="Genomic_DNA"/>
</dbReference>
<dbReference type="SUPFAM" id="SSF56436">
    <property type="entry name" value="C-type lectin-like"/>
    <property type="match status" value="1"/>
</dbReference>
<comment type="caution">
    <text evidence="4">The sequence shown here is derived from an EMBL/GenBank/DDBJ whole genome shotgun (WGS) entry which is preliminary data.</text>
</comment>
<feature type="signal peptide" evidence="2">
    <location>
        <begin position="1"/>
        <end position="27"/>
    </location>
</feature>
<keyword evidence="1" id="KW-1015">Disulfide bond</keyword>
<keyword evidence="5" id="KW-1185">Reference proteome</keyword>
<evidence type="ECO:0000256" key="2">
    <source>
        <dbReference type="SAM" id="SignalP"/>
    </source>
</evidence>
<name>A0A226E8T6_FOLCA</name>
<evidence type="ECO:0000313" key="4">
    <source>
        <dbReference type="EMBL" id="OXA53909.1"/>
    </source>
</evidence>
<dbReference type="CDD" id="cd00037">
    <property type="entry name" value="CLECT"/>
    <property type="match status" value="1"/>
</dbReference>
<dbReference type="InterPro" id="IPR001304">
    <property type="entry name" value="C-type_lectin-like"/>
</dbReference>
<gene>
    <name evidence="4" type="ORF">Fcan01_10530</name>
</gene>
<sequence>MQPKPSSAMRFLTISTVLIAWTSMVTVESGFTTVIHGDLELDVSDEQLPFDDAFFACYRNNKTLLSVDSEGKDRILVDLFINGGSNVTLPGTQSWIAARESREGVWVNVVAGSLQPLYYTRWFIDQPDDTENLSCAFQHTLFDLNWRDGNCSAPFYFICESTIAK</sequence>
<dbReference type="PROSITE" id="PS00615">
    <property type="entry name" value="C_TYPE_LECTIN_1"/>
    <property type="match status" value="1"/>
</dbReference>
<dbReference type="InterPro" id="IPR016186">
    <property type="entry name" value="C-type_lectin-like/link_sf"/>
</dbReference>
<dbReference type="InterPro" id="IPR016187">
    <property type="entry name" value="CTDL_fold"/>
</dbReference>
<proteinExistence type="predicted"/>
<dbReference type="InterPro" id="IPR018378">
    <property type="entry name" value="C-type_lectin_CS"/>
</dbReference>
<dbReference type="SMART" id="SM00034">
    <property type="entry name" value="CLECT"/>
    <property type="match status" value="1"/>
</dbReference>
<accession>A0A226E8T6</accession>
<dbReference type="OrthoDB" id="7962197at2759"/>
<dbReference type="AlphaFoldDB" id="A0A226E8T6"/>
<dbReference type="Proteomes" id="UP000198287">
    <property type="component" value="Unassembled WGS sequence"/>
</dbReference>
<organism evidence="4 5">
    <name type="scientific">Folsomia candida</name>
    <name type="common">Springtail</name>
    <dbReference type="NCBI Taxonomy" id="158441"/>
    <lineage>
        <taxon>Eukaryota</taxon>
        <taxon>Metazoa</taxon>
        <taxon>Ecdysozoa</taxon>
        <taxon>Arthropoda</taxon>
        <taxon>Hexapoda</taxon>
        <taxon>Collembola</taxon>
        <taxon>Entomobryomorpha</taxon>
        <taxon>Isotomoidea</taxon>
        <taxon>Isotomidae</taxon>
        <taxon>Proisotominae</taxon>
        <taxon>Folsomia</taxon>
    </lineage>
</organism>
<evidence type="ECO:0000256" key="1">
    <source>
        <dbReference type="ARBA" id="ARBA00023157"/>
    </source>
</evidence>
<dbReference type="Pfam" id="PF00059">
    <property type="entry name" value="Lectin_C"/>
    <property type="match status" value="1"/>
</dbReference>
<keyword evidence="2" id="KW-0732">Signal</keyword>
<dbReference type="PROSITE" id="PS50041">
    <property type="entry name" value="C_TYPE_LECTIN_2"/>
    <property type="match status" value="1"/>
</dbReference>
<evidence type="ECO:0000259" key="3">
    <source>
        <dbReference type="PROSITE" id="PS50041"/>
    </source>
</evidence>
<feature type="chain" id="PRO_5012285213" evidence="2">
    <location>
        <begin position="28"/>
        <end position="165"/>
    </location>
</feature>
<evidence type="ECO:0000313" key="5">
    <source>
        <dbReference type="Proteomes" id="UP000198287"/>
    </source>
</evidence>
<feature type="domain" description="C-type lectin" evidence="3">
    <location>
        <begin position="36"/>
        <end position="160"/>
    </location>
</feature>
<reference evidence="4 5" key="1">
    <citation type="submission" date="2015-12" db="EMBL/GenBank/DDBJ databases">
        <title>The genome of Folsomia candida.</title>
        <authorList>
            <person name="Faddeeva A."/>
            <person name="Derks M.F."/>
            <person name="Anvar Y."/>
            <person name="Smit S."/>
            <person name="Van Straalen N."/>
            <person name="Roelofs D."/>
        </authorList>
    </citation>
    <scope>NUCLEOTIDE SEQUENCE [LARGE SCALE GENOMIC DNA]</scope>
    <source>
        <strain evidence="4 5">VU population</strain>
        <tissue evidence="4">Whole body</tissue>
    </source>
</reference>